<dbReference type="EMBL" id="CP146256">
    <property type="protein sequence ID" value="XAH74179.1"/>
    <property type="molecule type" value="Genomic_DNA"/>
</dbReference>
<dbReference type="Proteomes" id="UP001451571">
    <property type="component" value="Chromosome"/>
</dbReference>
<reference evidence="1 2" key="1">
    <citation type="submission" date="2024-02" db="EMBL/GenBank/DDBJ databases">
        <title>Bacterial strain from lacustrine sediment.</title>
        <authorList>
            <person name="Petit C."/>
            <person name="Fadhlaoui K."/>
        </authorList>
    </citation>
    <scope>NUCLEOTIDE SEQUENCE [LARGE SCALE GENOMIC DNA]</scope>
    <source>
        <strain evidence="1 2">IPX-CK</strain>
    </source>
</reference>
<evidence type="ECO:0000313" key="2">
    <source>
        <dbReference type="Proteomes" id="UP001451571"/>
    </source>
</evidence>
<sequence>MEITVDKELTDKKGVILQTKDTVIGPLSNLKEGINRIKVWG</sequence>
<organism evidence="1 2">
    <name type="scientific">Kineothrix sedimenti</name>
    <dbReference type="NCBI Taxonomy" id="3123317"/>
    <lineage>
        <taxon>Bacteria</taxon>
        <taxon>Bacillati</taxon>
        <taxon>Bacillota</taxon>
        <taxon>Clostridia</taxon>
        <taxon>Lachnospirales</taxon>
        <taxon>Lachnospiraceae</taxon>
        <taxon>Kineothrix</taxon>
    </lineage>
</organism>
<name>A0ABZ3EX68_9FIRM</name>
<gene>
    <name evidence="1" type="ORF">V6984_22210</name>
</gene>
<proteinExistence type="predicted"/>
<accession>A0ABZ3EX68</accession>
<keyword evidence="2" id="KW-1185">Reference proteome</keyword>
<protein>
    <submittedName>
        <fullName evidence="1">Uncharacterized protein</fullName>
    </submittedName>
</protein>
<evidence type="ECO:0000313" key="1">
    <source>
        <dbReference type="EMBL" id="XAH74179.1"/>
    </source>
</evidence>
<dbReference type="RefSeq" id="WP_342757773.1">
    <property type="nucleotide sequence ID" value="NZ_CP146256.1"/>
</dbReference>